<reference evidence="1 2" key="1">
    <citation type="submission" date="2013-01" db="EMBL/GenBank/DDBJ databases">
        <authorList>
            <person name="Harkins D.M."/>
            <person name="Durkin A.S."/>
            <person name="Brinkac L.M."/>
            <person name="Haft D.H."/>
            <person name="Selengut J.D."/>
            <person name="Sanka R."/>
            <person name="DePew J."/>
            <person name="Purushe J."/>
            <person name="Matthias M.A."/>
            <person name="Vinetz J.M."/>
            <person name="Sutton G.G."/>
            <person name="Nierman W.C."/>
            <person name="Fouts D.E."/>
        </authorList>
    </citation>
    <scope>NUCLEOTIDE SEQUENCE [LARGE SCALE GENOMIC DNA]</scope>
    <source>
        <strain evidence="1 2">HAI1536</strain>
    </source>
</reference>
<dbReference type="Proteomes" id="UP000012112">
    <property type="component" value="Unassembled WGS sequence"/>
</dbReference>
<dbReference type="AlphaFoldDB" id="M6V2W5"/>
<name>M6V2W5_9LEPT</name>
<evidence type="ECO:0000313" key="1">
    <source>
        <dbReference type="EMBL" id="EMO51777.1"/>
    </source>
</evidence>
<organism evidence="1 2">
    <name type="scientific">Leptospira noguchii</name>
    <dbReference type="NCBI Taxonomy" id="28182"/>
    <lineage>
        <taxon>Bacteria</taxon>
        <taxon>Pseudomonadati</taxon>
        <taxon>Spirochaetota</taxon>
        <taxon>Spirochaetia</taxon>
        <taxon>Leptospirales</taxon>
        <taxon>Leptospiraceae</taxon>
        <taxon>Leptospira</taxon>
    </lineage>
</organism>
<sequence>MFSVFELLYLKFDSLNPEFYKSVMLLLQAISKIFKYNRNWHFKQRESIFEMAFSNQCIIEVYSGRTNQ</sequence>
<comment type="caution">
    <text evidence="1">The sequence shown here is derived from an EMBL/GenBank/DDBJ whole genome shotgun (WGS) entry which is preliminary data.</text>
</comment>
<accession>M6V2W5</accession>
<gene>
    <name evidence="1" type="ORF">LEP1GSC172_2547</name>
</gene>
<proteinExistence type="predicted"/>
<protein>
    <submittedName>
        <fullName evidence="1">Uncharacterized protein</fullName>
    </submittedName>
</protein>
<dbReference type="STRING" id="28182.GCA_001568325_02809"/>
<evidence type="ECO:0000313" key="2">
    <source>
        <dbReference type="Proteomes" id="UP000012112"/>
    </source>
</evidence>
<dbReference type="EMBL" id="AKWD02000064">
    <property type="protein sequence ID" value="EMO51777.1"/>
    <property type="molecule type" value="Genomic_DNA"/>
</dbReference>